<dbReference type="EMBL" id="BDGG01000005">
    <property type="protein sequence ID" value="GAV00098.1"/>
    <property type="molecule type" value="Genomic_DNA"/>
</dbReference>
<sequence>MPESPDTPTNGSIVGASVTSVQKEYQQKFLQPGKDILAAGDADRQQLERLLQQHDPNVAKKFIRRSDWAPNHAFRGQLWIKLCKRLVSENDWNQSISLYRNTLPDIYKTSDGQTESSRSIPTPMFVDETMAKSYYLNENGRFRCRKILTMIETSQPQITYAPLIFPVAALFLHFIPDDAEVFACLDALLRPRKVPKKFMTDTVHAWKSSSHAMAELVRRRLKAVYNSLLHSLEGQKREELFDSWLKWIFIDLPFEIVIRVMDCYLYEGIKVLFRTGLALLKMFYKSVGSPYSMPNLAQTLPRYCQDFHNHSSASELLKVGFGFTRLSQEQLVRMIQGYEQDLRKSSDNLLTLPADRSREKYDEARRSISVPLTTIPAEIVGTSRILSEDQFYTLWQWLPLRHRIAEPKLIFTSEEHGTSLLTFFQQTSSYEPTLLLIKTHKDEVFGAFCSHSWENRFNGGKNLSYFGTGETFLFTLHPRKETYRWIGLGKTEAPTAGSSLFQTADSSTLIVGGGGGFAIRFDSSLSSGRSEPCTTFANPSLVGSAGGDFDCTVVESFGFVG</sequence>
<dbReference type="SUPFAM" id="SSF47923">
    <property type="entry name" value="Ypt/Rab-GAP domain of gyp1p"/>
    <property type="match status" value="1"/>
</dbReference>
<dbReference type="PROSITE" id="PS50086">
    <property type="entry name" value="TBC_RABGAP"/>
    <property type="match status" value="1"/>
</dbReference>
<keyword evidence="3" id="KW-0770">Synapse</keyword>
<protein>
    <recommendedName>
        <fullName evidence="11">TLDc domain-containing protein</fullName>
    </recommendedName>
</protein>
<dbReference type="PANTHER" id="PTHR23354">
    <property type="entry name" value="NUCLEOLAR PROTEIN 7/ESTROGEN RECEPTOR COACTIVATOR-RELATED"/>
    <property type="match status" value="1"/>
</dbReference>
<dbReference type="PANTHER" id="PTHR23354:SF122">
    <property type="entry name" value="GTPASE-ACTIVATING PROTEIN SKYWALKER"/>
    <property type="match status" value="1"/>
</dbReference>
<dbReference type="Pfam" id="PF00566">
    <property type="entry name" value="RabGAP-TBC"/>
    <property type="match status" value="1"/>
</dbReference>
<dbReference type="GO" id="GO:0045202">
    <property type="term" value="C:synapse"/>
    <property type="evidence" value="ECO:0007669"/>
    <property type="project" value="UniProtKB-SubCell"/>
</dbReference>
<dbReference type="InterPro" id="IPR000195">
    <property type="entry name" value="Rab-GAP-TBC_dom"/>
</dbReference>
<keyword evidence="4" id="KW-0472">Membrane</keyword>
<evidence type="ECO:0000313" key="10">
    <source>
        <dbReference type="Proteomes" id="UP000186922"/>
    </source>
</evidence>
<accession>A0A1D1VK31</accession>
<dbReference type="OrthoDB" id="10065050at2759"/>
<feature type="domain" description="Rab-GAP TBC" evidence="7">
    <location>
        <begin position="69"/>
        <end position="268"/>
    </location>
</feature>
<dbReference type="SMART" id="SM00584">
    <property type="entry name" value="TLDc"/>
    <property type="match status" value="1"/>
</dbReference>
<dbReference type="PROSITE" id="PS51886">
    <property type="entry name" value="TLDC"/>
    <property type="match status" value="1"/>
</dbReference>
<gene>
    <name evidence="9" type="primary">RvY_10995-1</name>
    <name evidence="9" type="synonym">RvY_10995.1</name>
    <name evidence="9" type="ORF">RvY_10995</name>
</gene>
<dbReference type="InterPro" id="IPR006571">
    <property type="entry name" value="TLDc_dom"/>
</dbReference>
<dbReference type="AlphaFoldDB" id="A0A1D1VK31"/>
<dbReference type="GO" id="GO:0030659">
    <property type="term" value="C:cytoplasmic vesicle membrane"/>
    <property type="evidence" value="ECO:0007669"/>
    <property type="project" value="UniProtKB-SubCell"/>
</dbReference>
<dbReference type="STRING" id="947166.A0A1D1VK31"/>
<feature type="domain" description="TLDc" evidence="8">
    <location>
        <begin position="384"/>
        <end position="560"/>
    </location>
</feature>
<dbReference type="Pfam" id="PF07534">
    <property type="entry name" value="TLD"/>
    <property type="match status" value="1"/>
</dbReference>
<dbReference type="InterPro" id="IPR035969">
    <property type="entry name" value="Rab-GAP_TBC_sf"/>
</dbReference>
<evidence type="ECO:0000256" key="3">
    <source>
        <dbReference type="ARBA" id="ARBA00023018"/>
    </source>
</evidence>
<proteinExistence type="predicted"/>
<reference evidence="9 10" key="1">
    <citation type="journal article" date="2016" name="Nat. Commun.">
        <title>Extremotolerant tardigrade genome and improved radiotolerance of human cultured cells by tardigrade-unique protein.</title>
        <authorList>
            <person name="Hashimoto T."/>
            <person name="Horikawa D.D."/>
            <person name="Saito Y."/>
            <person name="Kuwahara H."/>
            <person name="Kozuka-Hata H."/>
            <person name="Shin-I T."/>
            <person name="Minakuchi Y."/>
            <person name="Ohishi K."/>
            <person name="Motoyama A."/>
            <person name="Aizu T."/>
            <person name="Enomoto A."/>
            <person name="Kondo K."/>
            <person name="Tanaka S."/>
            <person name="Hara Y."/>
            <person name="Koshikawa S."/>
            <person name="Sagara H."/>
            <person name="Miura T."/>
            <person name="Yokobori S."/>
            <person name="Miyagawa K."/>
            <person name="Suzuki Y."/>
            <person name="Kubo T."/>
            <person name="Oyama M."/>
            <person name="Kohara Y."/>
            <person name="Fujiyama A."/>
            <person name="Arakawa K."/>
            <person name="Katayama T."/>
            <person name="Toyoda A."/>
            <person name="Kunieda T."/>
        </authorList>
    </citation>
    <scope>NUCLEOTIDE SEQUENCE [LARGE SCALE GENOMIC DNA]</scope>
    <source>
        <strain evidence="9 10">YOKOZUNA-1</strain>
    </source>
</reference>
<evidence type="ECO:0000256" key="1">
    <source>
        <dbReference type="ARBA" id="ARBA00004156"/>
    </source>
</evidence>
<dbReference type="Gene3D" id="1.10.472.80">
    <property type="entry name" value="Ypt/Rab-GAP domain of gyp1p, domain 3"/>
    <property type="match status" value="1"/>
</dbReference>
<evidence type="ECO:0000256" key="5">
    <source>
        <dbReference type="ARBA" id="ARBA00023329"/>
    </source>
</evidence>
<evidence type="ECO:0008006" key="11">
    <source>
        <dbReference type="Google" id="ProtNLM"/>
    </source>
</evidence>
<comment type="caution">
    <text evidence="9">The sequence shown here is derived from an EMBL/GenBank/DDBJ whole genome shotgun (WGS) entry which is preliminary data.</text>
</comment>
<evidence type="ECO:0000256" key="2">
    <source>
        <dbReference type="ARBA" id="ARBA00004184"/>
    </source>
</evidence>
<organism evidence="9 10">
    <name type="scientific">Ramazzottius varieornatus</name>
    <name type="common">Water bear</name>
    <name type="synonym">Tardigrade</name>
    <dbReference type="NCBI Taxonomy" id="947166"/>
    <lineage>
        <taxon>Eukaryota</taxon>
        <taxon>Metazoa</taxon>
        <taxon>Ecdysozoa</taxon>
        <taxon>Tardigrada</taxon>
        <taxon>Eutardigrada</taxon>
        <taxon>Parachela</taxon>
        <taxon>Hypsibioidea</taxon>
        <taxon>Ramazzottiidae</taxon>
        <taxon>Ramazzottius</taxon>
    </lineage>
</organism>
<name>A0A1D1VK31_RAMVA</name>
<dbReference type="Proteomes" id="UP000186922">
    <property type="component" value="Unassembled WGS sequence"/>
</dbReference>
<dbReference type="SMART" id="SM00164">
    <property type="entry name" value="TBC"/>
    <property type="match status" value="1"/>
</dbReference>
<evidence type="ECO:0000313" key="9">
    <source>
        <dbReference type="EMBL" id="GAV00098.1"/>
    </source>
</evidence>
<evidence type="ECO:0000259" key="7">
    <source>
        <dbReference type="PROSITE" id="PS50086"/>
    </source>
</evidence>
<keyword evidence="5" id="KW-0968">Cytoplasmic vesicle</keyword>
<comment type="subcellular location">
    <subcellularLocation>
        <location evidence="1">Cytoplasmic vesicle membrane</location>
    </subcellularLocation>
    <subcellularLocation>
        <location evidence="2">Endomembrane system</location>
        <topology evidence="2">Peripheral membrane protein</topology>
    </subcellularLocation>
    <subcellularLocation>
        <location evidence="6">Synapse</location>
    </subcellularLocation>
</comment>
<evidence type="ECO:0000259" key="8">
    <source>
        <dbReference type="PROSITE" id="PS51886"/>
    </source>
</evidence>
<evidence type="ECO:0000256" key="4">
    <source>
        <dbReference type="ARBA" id="ARBA00023136"/>
    </source>
</evidence>
<dbReference type="GO" id="GO:0012505">
    <property type="term" value="C:endomembrane system"/>
    <property type="evidence" value="ECO:0007669"/>
    <property type="project" value="UniProtKB-SubCell"/>
</dbReference>
<evidence type="ECO:0000256" key="6">
    <source>
        <dbReference type="ARBA" id="ARBA00034103"/>
    </source>
</evidence>
<keyword evidence="10" id="KW-1185">Reference proteome</keyword>